<evidence type="ECO:0000256" key="4">
    <source>
        <dbReference type="ARBA" id="ARBA00022884"/>
    </source>
</evidence>
<dbReference type="PANTHER" id="PTHR45894">
    <property type="entry name" value="RNA-BINDING PROTEIN 8A"/>
    <property type="match status" value="1"/>
</dbReference>
<sequence>MQRSPRDDNPDNDHEAGEIRSRHPHHQQRTIPRTGAVRSVEGWVVFVTGIHEEAQEDDISDAFSDHGTVTKMQMNVDRQTGLAKGYALVEYASQTEAQDAINNLHGAKILGKTIAVNWAFVKPTGYR</sequence>
<name>A0A9N8HU64_9STRA</name>
<evidence type="ECO:0000313" key="10">
    <source>
        <dbReference type="Proteomes" id="UP001153069"/>
    </source>
</evidence>
<evidence type="ECO:0000256" key="5">
    <source>
        <dbReference type="ARBA" id="ARBA00023242"/>
    </source>
</evidence>
<evidence type="ECO:0000256" key="3">
    <source>
        <dbReference type="ARBA" id="ARBA00022490"/>
    </source>
</evidence>
<evidence type="ECO:0000256" key="7">
    <source>
        <dbReference type="SAM" id="MobiDB-lite"/>
    </source>
</evidence>
<dbReference type="Proteomes" id="UP001153069">
    <property type="component" value="Unassembled WGS sequence"/>
</dbReference>
<feature type="compositionally biased region" description="Basic and acidic residues" evidence="7">
    <location>
        <begin position="1"/>
        <end position="21"/>
    </location>
</feature>
<dbReference type="PROSITE" id="PS50102">
    <property type="entry name" value="RRM"/>
    <property type="match status" value="1"/>
</dbReference>
<keyword evidence="3" id="KW-0963">Cytoplasm</keyword>
<gene>
    <name evidence="9" type="ORF">SEMRO_1610_G285830.1</name>
</gene>
<comment type="subcellular location">
    <subcellularLocation>
        <location evidence="2">Cytoplasm</location>
    </subcellularLocation>
    <subcellularLocation>
        <location evidence="1">Nucleus</location>
    </subcellularLocation>
</comment>
<dbReference type="InterPro" id="IPR008111">
    <property type="entry name" value="RNA-bd_8"/>
</dbReference>
<accession>A0A9N8HU64</accession>
<proteinExistence type="predicted"/>
<reference evidence="9" key="1">
    <citation type="submission" date="2020-06" db="EMBL/GenBank/DDBJ databases">
        <authorList>
            <consortium name="Plant Systems Biology data submission"/>
        </authorList>
    </citation>
    <scope>NUCLEOTIDE SEQUENCE</scope>
    <source>
        <strain evidence="9">D6</strain>
    </source>
</reference>
<dbReference type="EMBL" id="CAICTM010001608">
    <property type="protein sequence ID" value="CAB9524965.1"/>
    <property type="molecule type" value="Genomic_DNA"/>
</dbReference>
<dbReference type="InterPro" id="IPR035979">
    <property type="entry name" value="RBD_domain_sf"/>
</dbReference>
<protein>
    <submittedName>
        <fullName evidence="9">RNA-binding protein 8A</fullName>
    </submittedName>
</protein>
<evidence type="ECO:0000256" key="2">
    <source>
        <dbReference type="ARBA" id="ARBA00004496"/>
    </source>
</evidence>
<keyword evidence="4 6" id="KW-0694">RNA-binding</keyword>
<dbReference type="AlphaFoldDB" id="A0A9N8HU64"/>
<dbReference type="Gene3D" id="3.30.70.330">
    <property type="match status" value="1"/>
</dbReference>
<keyword evidence="5" id="KW-0539">Nucleus</keyword>
<dbReference type="SUPFAM" id="SSF54928">
    <property type="entry name" value="RNA-binding domain, RBD"/>
    <property type="match status" value="1"/>
</dbReference>
<keyword evidence="10" id="KW-1185">Reference proteome</keyword>
<feature type="region of interest" description="Disordered" evidence="7">
    <location>
        <begin position="1"/>
        <end position="34"/>
    </location>
</feature>
<dbReference type="OrthoDB" id="15688at2759"/>
<evidence type="ECO:0000256" key="1">
    <source>
        <dbReference type="ARBA" id="ARBA00004123"/>
    </source>
</evidence>
<dbReference type="GO" id="GO:0006396">
    <property type="term" value="P:RNA processing"/>
    <property type="evidence" value="ECO:0007669"/>
    <property type="project" value="InterPro"/>
</dbReference>
<dbReference type="PRINTS" id="PR01738">
    <property type="entry name" value="RNABINDINGM8"/>
</dbReference>
<organism evidence="9 10">
    <name type="scientific">Seminavis robusta</name>
    <dbReference type="NCBI Taxonomy" id="568900"/>
    <lineage>
        <taxon>Eukaryota</taxon>
        <taxon>Sar</taxon>
        <taxon>Stramenopiles</taxon>
        <taxon>Ochrophyta</taxon>
        <taxon>Bacillariophyta</taxon>
        <taxon>Bacillariophyceae</taxon>
        <taxon>Bacillariophycidae</taxon>
        <taxon>Naviculales</taxon>
        <taxon>Naviculaceae</taxon>
        <taxon>Seminavis</taxon>
    </lineage>
</organism>
<evidence type="ECO:0000256" key="6">
    <source>
        <dbReference type="PROSITE-ProRule" id="PRU00176"/>
    </source>
</evidence>
<evidence type="ECO:0000259" key="8">
    <source>
        <dbReference type="PROSITE" id="PS50102"/>
    </source>
</evidence>
<dbReference type="SMART" id="SM00360">
    <property type="entry name" value="RRM"/>
    <property type="match status" value="1"/>
</dbReference>
<dbReference type="CDD" id="cd12324">
    <property type="entry name" value="RRM_RBM8"/>
    <property type="match status" value="1"/>
</dbReference>
<dbReference type="Pfam" id="PF00076">
    <property type="entry name" value="RRM_1"/>
    <property type="match status" value="1"/>
</dbReference>
<dbReference type="InterPro" id="IPR012677">
    <property type="entry name" value="Nucleotide-bd_a/b_plait_sf"/>
</dbReference>
<feature type="domain" description="RRM" evidence="8">
    <location>
        <begin position="43"/>
        <end position="121"/>
    </location>
</feature>
<dbReference type="InterPro" id="IPR033744">
    <property type="entry name" value="RRM_RBM8"/>
</dbReference>
<evidence type="ECO:0000313" key="9">
    <source>
        <dbReference type="EMBL" id="CAB9524965.1"/>
    </source>
</evidence>
<comment type="caution">
    <text evidence="9">The sequence shown here is derived from an EMBL/GenBank/DDBJ whole genome shotgun (WGS) entry which is preliminary data.</text>
</comment>
<dbReference type="GO" id="GO:0003729">
    <property type="term" value="F:mRNA binding"/>
    <property type="evidence" value="ECO:0007669"/>
    <property type="project" value="InterPro"/>
</dbReference>
<dbReference type="GO" id="GO:0005737">
    <property type="term" value="C:cytoplasm"/>
    <property type="evidence" value="ECO:0007669"/>
    <property type="project" value="UniProtKB-SubCell"/>
</dbReference>
<dbReference type="InterPro" id="IPR000504">
    <property type="entry name" value="RRM_dom"/>
</dbReference>
<dbReference type="GO" id="GO:0005634">
    <property type="term" value="C:nucleus"/>
    <property type="evidence" value="ECO:0007669"/>
    <property type="project" value="UniProtKB-SubCell"/>
</dbReference>